<dbReference type="AlphaFoldDB" id="A0A858BZI9"/>
<dbReference type="RefSeq" id="WP_163066749.1">
    <property type="nucleotide sequence ID" value="NZ_CP048649.1"/>
</dbReference>
<protein>
    <submittedName>
        <fullName evidence="1">Uncharacterized protein</fullName>
    </submittedName>
</protein>
<dbReference type="EMBL" id="CP048649">
    <property type="protein sequence ID" value="QIB69506.1"/>
    <property type="molecule type" value="Genomic_DNA"/>
</dbReference>
<name>A0A858BZI9_9FIRM</name>
<organism evidence="1 2">
    <name type="scientific">Aminipila butyrica</name>
    <dbReference type="NCBI Taxonomy" id="433296"/>
    <lineage>
        <taxon>Bacteria</taxon>
        <taxon>Bacillati</taxon>
        <taxon>Bacillota</taxon>
        <taxon>Clostridia</taxon>
        <taxon>Peptostreptococcales</taxon>
        <taxon>Anaerovoracaceae</taxon>
        <taxon>Aminipila</taxon>
    </lineage>
</organism>
<keyword evidence="2" id="KW-1185">Reference proteome</keyword>
<reference evidence="1 2" key="1">
    <citation type="submission" date="2020-02" db="EMBL/GenBank/DDBJ databases">
        <authorList>
            <person name="Kim Y.B."/>
            <person name="Roh S.W."/>
        </authorList>
    </citation>
    <scope>NUCLEOTIDE SEQUENCE [LARGE SCALE GENOMIC DNA]</scope>
    <source>
        <strain evidence="1 2">DSM 103574</strain>
    </source>
</reference>
<sequence length="54" mass="6093">MSSKKGKPVEVMVVNIFKNPEEQRKSLFLDTMTKTIARSEKNLRIIPTGSSVNN</sequence>
<evidence type="ECO:0000313" key="2">
    <source>
        <dbReference type="Proteomes" id="UP000466848"/>
    </source>
</evidence>
<evidence type="ECO:0000313" key="1">
    <source>
        <dbReference type="EMBL" id="QIB69506.1"/>
    </source>
</evidence>
<proteinExistence type="predicted"/>
<gene>
    <name evidence="1" type="ORF">Ami103574_09270</name>
</gene>
<dbReference type="KEGG" id="abut:Ami103574_09270"/>
<dbReference type="Proteomes" id="UP000466848">
    <property type="component" value="Chromosome"/>
</dbReference>
<accession>A0A858BZI9</accession>